<dbReference type="PANTHER" id="PTHR46601:SF1">
    <property type="entry name" value="ADF-H DOMAIN-CONTAINING PROTEIN"/>
    <property type="match status" value="1"/>
</dbReference>
<evidence type="ECO:0000313" key="2">
    <source>
        <dbReference type="Proteomes" id="UP000735302"/>
    </source>
</evidence>
<keyword evidence="2" id="KW-1185">Reference proteome</keyword>
<dbReference type="EMBL" id="BLXT01001140">
    <property type="protein sequence ID" value="GFN83321.1"/>
    <property type="molecule type" value="Genomic_DNA"/>
</dbReference>
<reference evidence="1 2" key="1">
    <citation type="journal article" date="2021" name="Elife">
        <title>Chloroplast acquisition without the gene transfer in kleptoplastic sea slugs, Plakobranchus ocellatus.</title>
        <authorList>
            <person name="Maeda T."/>
            <person name="Takahashi S."/>
            <person name="Yoshida T."/>
            <person name="Shimamura S."/>
            <person name="Takaki Y."/>
            <person name="Nagai Y."/>
            <person name="Toyoda A."/>
            <person name="Suzuki Y."/>
            <person name="Arimoto A."/>
            <person name="Ishii H."/>
            <person name="Satoh N."/>
            <person name="Nishiyama T."/>
            <person name="Hasebe M."/>
            <person name="Maruyama T."/>
            <person name="Minagawa J."/>
            <person name="Obokata J."/>
            <person name="Shigenobu S."/>
        </authorList>
    </citation>
    <scope>NUCLEOTIDE SEQUENCE [LARGE SCALE GENOMIC DNA]</scope>
</reference>
<dbReference type="PANTHER" id="PTHR46601">
    <property type="entry name" value="ULP_PROTEASE DOMAIN-CONTAINING PROTEIN"/>
    <property type="match status" value="1"/>
</dbReference>
<dbReference type="AlphaFoldDB" id="A0AAV3YLR1"/>
<comment type="caution">
    <text evidence="1">The sequence shown here is derived from an EMBL/GenBank/DDBJ whole genome shotgun (WGS) entry which is preliminary data.</text>
</comment>
<protein>
    <submittedName>
        <fullName evidence="1">Uncharacterized protein</fullName>
    </submittedName>
</protein>
<sequence>MLMVDSVNPLLRKKPEVKNAVTNKHKITHVEELVDKTLCDSVTRDCVERKCTKCGVEKLMSGIRVEVGDQLYEVREWKRWEKSERSPKDLVLKSGTVADLLGFLTEDLQLLSKHVKFAQWQRNQCNNFRDSLPIGHAMCTADFAENYLCKFQHEVQSAHWSYHQVTLHPCVFFYRCPVSGCRKNLNDYLVFISNDLKHDSSICKLIFDKCMSHAESKGIVSLQIFSDGCGSQYKSRLPFYHLTELQGSHTSLKIGRHFFGSGHGKSLCDSCGGTVKNCASRAVASGKHVIQSAKDLLNFCKSELEISPFSCFPFLCTES</sequence>
<evidence type="ECO:0000313" key="1">
    <source>
        <dbReference type="EMBL" id="GFN83321.1"/>
    </source>
</evidence>
<proteinExistence type="predicted"/>
<dbReference type="Proteomes" id="UP000735302">
    <property type="component" value="Unassembled WGS sequence"/>
</dbReference>
<gene>
    <name evidence="1" type="ORF">PoB_000982700</name>
</gene>
<name>A0AAV3YLR1_9GAST</name>
<accession>A0AAV3YLR1</accession>
<organism evidence="1 2">
    <name type="scientific">Plakobranchus ocellatus</name>
    <dbReference type="NCBI Taxonomy" id="259542"/>
    <lineage>
        <taxon>Eukaryota</taxon>
        <taxon>Metazoa</taxon>
        <taxon>Spiralia</taxon>
        <taxon>Lophotrochozoa</taxon>
        <taxon>Mollusca</taxon>
        <taxon>Gastropoda</taxon>
        <taxon>Heterobranchia</taxon>
        <taxon>Euthyneura</taxon>
        <taxon>Panpulmonata</taxon>
        <taxon>Sacoglossa</taxon>
        <taxon>Placobranchoidea</taxon>
        <taxon>Plakobranchidae</taxon>
        <taxon>Plakobranchus</taxon>
    </lineage>
</organism>